<dbReference type="GO" id="GO:0005524">
    <property type="term" value="F:ATP binding"/>
    <property type="evidence" value="ECO:0007669"/>
    <property type="project" value="UniProtKB-KW"/>
</dbReference>
<evidence type="ECO:0000256" key="1">
    <source>
        <dbReference type="ARBA" id="ARBA00022741"/>
    </source>
</evidence>
<name>A0A392QDG7_9FABA</name>
<evidence type="ECO:0000256" key="3">
    <source>
        <dbReference type="ARBA" id="ARBA00047558"/>
    </source>
</evidence>
<evidence type="ECO:0000313" key="6">
    <source>
        <dbReference type="EMBL" id="MCI22198.1"/>
    </source>
</evidence>
<dbReference type="PANTHER" id="PTHR27005:SF537">
    <property type="entry name" value="LYSM TYPE RECEPTOR KINASE"/>
    <property type="match status" value="1"/>
</dbReference>
<dbReference type="InterPro" id="IPR045274">
    <property type="entry name" value="WAK-like"/>
</dbReference>
<dbReference type="PROSITE" id="PS50011">
    <property type="entry name" value="PROTEIN_KINASE_DOM"/>
    <property type="match status" value="1"/>
</dbReference>
<sequence>MHFSASIPIFHRDIKPTNILLDSNYSAKVSDFGTSRSIPLDKTHLTTFVGGTFGYIDPEYFQSSQFTDKSDVYSFGVVLVELITGRKPISFYDEDEGQNLIAHFISAMKENQLSQIIDARVQKEAGKDIILTISNLTMRCLRLN</sequence>
<evidence type="ECO:0000259" key="5">
    <source>
        <dbReference type="PROSITE" id="PS50011"/>
    </source>
</evidence>
<feature type="domain" description="Protein kinase" evidence="5">
    <location>
        <begin position="1"/>
        <end position="144"/>
    </location>
</feature>
<keyword evidence="6" id="KW-0675">Receptor</keyword>
<evidence type="ECO:0000256" key="2">
    <source>
        <dbReference type="ARBA" id="ARBA00022840"/>
    </source>
</evidence>
<dbReference type="SUPFAM" id="SSF56112">
    <property type="entry name" value="Protein kinase-like (PK-like)"/>
    <property type="match status" value="1"/>
</dbReference>
<keyword evidence="1" id="KW-0547">Nucleotide-binding</keyword>
<keyword evidence="2" id="KW-0067">ATP-binding</keyword>
<dbReference type="InterPro" id="IPR000719">
    <property type="entry name" value="Prot_kinase_dom"/>
</dbReference>
<dbReference type="InterPro" id="IPR011009">
    <property type="entry name" value="Kinase-like_dom_sf"/>
</dbReference>
<evidence type="ECO:0000313" key="7">
    <source>
        <dbReference type="Proteomes" id="UP000265520"/>
    </source>
</evidence>
<comment type="catalytic activity">
    <reaction evidence="4">
        <text>L-threonyl-[protein] + ATP = O-phospho-L-threonyl-[protein] + ADP + H(+)</text>
        <dbReference type="Rhea" id="RHEA:46608"/>
        <dbReference type="Rhea" id="RHEA-COMP:11060"/>
        <dbReference type="Rhea" id="RHEA-COMP:11605"/>
        <dbReference type="ChEBI" id="CHEBI:15378"/>
        <dbReference type="ChEBI" id="CHEBI:30013"/>
        <dbReference type="ChEBI" id="CHEBI:30616"/>
        <dbReference type="ChEBI" id="CHEBI:61977"/>
        <dbReference type="ChEBI" id="CHEBI:456216"/>
    </reaction>
</comment>
<protein>
    <submittedName>
        <fullName evidence="6">Wall-associated receptor kinase-like 1-like</fullName>
    </submittedName>
</protein>
<keyword evidence="7" id="KW-1185">Reference proteome</keyword>
<dbReference type="InterPro" id="IPR008271">
    <property type="entry name" value="Ser/Thr_kinase_AS"/>
</dbReference>
<dbReference type="AlphaFoldDB" id="A0A392QDG7"/>
<dbReference type="PROSITE" id="PS00108">
    <property type="entry name" value="PROTEIN_KINASE_ST"/>
    <property type="match status" value="1"/>
</dbReference>
<keyword evidence="6" id="KW-0808">Transferase</keyword>
<comment type="caution">
    <text evidence="6">The sequence shown here is derived from an EMBL/GenBank/DDBJ whole genome shotgun (WGS) entry which is preliminary data.</text>
</comment>
<dbReference type="Proteomes" id="UP000265520">
    <property type="component" value="Unassembled WGS sequence"/>
</dbReference>
<reference evidence="6 7" key="1">
    <citation type="journal article" date="2018" name="Front. Plant Sci.">
        <title>Red Clover (Trifolium pratense) and Zigzag Clover (T. medium) - A Picture of Genomic Similarities and Differences.</title>
        <authorList>
            <person name="Dluhosova J."/>
            <person name="Istvanek J."/>
            <person name="Nedelnik J."/>
            <person name="Repkova J."/>
        </authorList>
    </citation>
    <scope>NUCLEOTIDE SEQUENCE [LARGE SCALE GENOMIC DNA]</scope>
    <source>
        <strain evidence="7">cv. 10/8</strain>
        <tissue evidence="6">Leaf</tissue>
    </source>
</reference>
<accession>A0A392QDG7</accession>
<feature type="non-terminal residue" evidence="6">
    <location>
        <position position="144"/>
    </location>
</feature>
<evidence type="ECO:0000256" key="4">
    <source>
        <dbReference type="ARBA" id="ARBA00047951"/>
    </source>
</evidence>
<dbReference type="Pfam" id="PF00069">
    <property type="entry name" value="Pkinase"/>
    <property type="match status" value="1"/>
</dbReference>
<dbReference type="GO" id="GO:0004674">
    <property type="term" value="F:protein serine/threonine kinase activity"/>
    <property type="evidence" value="ECO:0007669"/>
    <property type="project" value="TreeGrafter"/>
</dbReference>
<dbReference type="GO" id="GO:0007166">
    <property type="term" value="P:cell surface receptor signaling pathway"/>
    <property type="evidence" value="ECO:0007669"/>
    <property type="project" value="InterPro"/>
</dbReference>
<dbReference type="PANTHER" id="PTHR27005">
    <property type="entry name" value="WALL-ASSOCIATED RECEPTOR KINASE-LIKE 21"/>
    <property type="match status" value="1"/>
</dbReference>
<dbReference type="Gene3D" id="1.10.510.10">
    <property type="entry name" value="Transferase(Phosphotransferase) domain 1"/>
    <property type="match status" value="1"/>
</dbReference>
<keyword evidence="6" id="KW-0418">Kinase</keyword>
<organism evidence="6 7">
    <name type="scientific">Trifolium medium</name>
    <dbReference type="NCBI Taxonomy" id="97028"/>
    <lineage>
        <taxon>Eukaryota</taxon>
        <taxon>Viridiplantae</taxon>
        <taxon>Streptophyta</taxon>
        <taxon>Embryophyta</taxon>
        <taxon>Tracheophyta</taxon>
        <taxon>Spermatophyta</taxon>
        <taxon>Magnoliopsida</taxon>
        <taxon>eudicotyledons</taxon>
        <taxon>Gunneridae</taxon>
        <taxon>Pentapetalae</taxon>
        <taxon>rosids</taxon>
        <taxon>fabids</taxon>
        <taxon>Fabales</taxon>
        <taxon>Fabaceae</taxon>
        <taxon>Papilionoideae</taxon>
        <taxon>50 kb inversion clade</taxon>
        <taxon>NPAAA clade</taxon>
        <taxon>Hologalegina</taxon>
        <taxon>IRL clade</taxon>
        <taxon>Trifolieae</taxon>
        <taxon>Trifolium</taxon>
    </lineage>
</organism>
<dbReference type="EMBL" id="LXQA010129140">
    <property type="protein sequence ID" value="MCI22198.1"/>
    <property type="molecule type" value="Genomic_DNA"/>
</dbReference>
<dbReference type="GO" id="GO:0005886">
    <property type="term" value="C:plasma membrane"/>
    <property type="evidence" value="ECO:0007669"/>
    <property type="project" value="TreeGrafter"/>
</dbReference>
<proteinExistence type="predicted"/>
<comment type="catalytic activity">
    <reaction evidence="3">
        <text>L-seryl-[protein] + ATP = O-phospho-L-seryl-[protein] + ADP + H(+)</text>
        <dbReference type="Rhea" id="RHEA:17989"/>
        <dbReference type="Rhea" id="RHEA-COMP:9863"/>
        <dbReference type="Rhea" id="RHEA-COMP:11604"/>
        <dbReference type="ChEBI" id="CHEBI:15378"/>
        <dbReference type="ChEBI" id="CHEBI:29999"/>
        <dbReference type="ChEBI" id="CHEBI:30616"/>
        <dbReference type="ChEBI" id="CHEBI:83421"/>
        <dbReference type="ChEBI" id="CHEBI:456216"/>
    </reaction>
</comment>